<evidence type="ECO:0000313" key="3">
    <source>
        <dbReference type="Proteomes" id="UP001213646"/>
    </source>
</evidence>
<comment type="caution">
    <text evidence="2">The sequence shown here is derived from an EMBL/GenBank/DDBJ whole genome shotgun (WGS) entry which is preliminary data.</text>
</comment>
<proteinExistence type="predicted"/>
<dbReference type="InterPro" id="IPR012337">
    <property type="entry name" value="RNaseH-like_sf"/>
</dbReference>
<reference evidence="2" key="1">
    <citation type="submission" date="2023-01" db="EMBL/GenBank/DDBJ databases">
        <title>Exploring GABA producing Bacteroides strains toward improving mental health.</title>
        <authorList>
            <person name="Yousuf B."/>
            <person name="Bouhlel N.E."/>
            <person name="Mottawea W."/>
            <person name="Hammami R."/>
        </authorList>
    </citation>
    <scope>NUCLEOTIDE SEQUENCE</scope>
    <source>
        <strain evidence="2">UO.H1047</strain>
    </source>
</reference>
<dbReference type="GO" id="GO:0003676">
    <property type="term" value="F:nucleic acid binding"/>
    <property type="evidence" value="ECO:0007669"/>
    <property type="project" value="InterPro"/>
</dbReference>
<evidence type="ECO:0000313" key="2">
    <source>
        <dbReference type="EMBL" id="MDC7149407.1"/>
    </source>
</evidence>
<organism evidence="2 3">
    <name type="scientific">Parabacteroides johnsonii</name>
    <dbReference type="NCBI Taxonomy" id="387661"/>
    <lineage>
        <taxon>Bacteria</taxon>
        <taxon>Pseudomonadati</taxon>
        <taxon>Bacteroidota</taxon>
        <taxon>Bacteroidia</taxon>
        <taxon>Bacteroidales</taxon>
        <taxon>Tannerellaceae</taxon>
        <taxon>Parabacteroides</taxon>
    </lineage>
</organism>
<dbReference type="EMBL" id="JAQPYX010000072">
    <property type="protein sequence ID" value="MDC7149407.1"/>
    <property type="molecule type" value="Genomic_DNA"/>
</dbReference>
<evidence type="ECO:0000259" key="1">
    <source>
        <dbReference type="Pfam" id="PF13358"/>
    </source>
</evidence>
<dbReference type="RefSeq" id="WP_229090912.1">
    <property type="nucleotide sequence ID" value="NZ_CALEGY010000009.1"/>
</dbReference>
<dbReference type="SUPFAM" id="SSF53098">
    <property type="entry name" value="Ribonuclease H-like"/>
    <property type="match status" value="1"/>
</dbReference>
<dbReference type="Gene3D" id="3.30.420.10">
    <property type="entry name" value="Ribonuclease H-like superfamily/Ribonuclease H"/>
    <property type="match status" value="1"/>
</dbReference>
<dbReference type="AlphaFoldDB" id="A0AAW6I1B5"/>
<gene>
    <name evidence="2" type="ORF">PQG89_08205</name>
</gene>
<dbReference type="Pfam" id="PF13358">
    <property type="entry name" value="DDE_3"/>
    <property type="match status" value="1"/>
</dbReference>
<dbReference type="InterPro" id="IPR036397">
    <property type="entry name" value="RNaseH_sf"/>
</dbReference>
<feature type="domain" description="Tc1-like transposase DDE" evidence="1">
    <location>
        <begin position="40"/>
        <end position="181"/>
    </location>
</feature>
<accession>A0AAW6I1B5</accession>
<dbReference type="InterPro" id="IPR038717">
    <property type="entry name" value="Tc1-like_DDE_dom"/>
</dbReference>
<protein>
    <submittedName>
        <fullName evidence="2">Transposase</fullName>
    </submittedName>
</protein>
<name>A0AAW6I1B5_9BACT</name>
<sequence>MGFTYKKTSEIPCEADHDRQEEFMKELSRGLEKKDAKSIVYYADGVHPTHNSRSTYAWIEKGEEFPQPTVSGRDRVNINGLLNAYDVTDVIAHDCDSVNALSTKALYEKALIKHPEASVIYIISYNAKYYRNKDLREWIKGTKIVQLFLPAYSPNLNLIERLWKFLRKKVINTGFYQSKEMFRKGIIPKS</sequence>
<dbReference type="Proteomes" id="UP001213646">
    <property type="component" value="Unassembled WGS sequence"/>
</dbReference>